<dbReference type="EMBL" id="JAUSTF010000002">
    <property type="protein sequence ID" value="MDQ0179748.1"/>
    <property type="molecule type" value="Genomic_DNA"/>
</dbReference>
<protein>
    <recommendedName>
        <fullName evidence="5">Transcriptional regulator, AbiEi antitoxin, Type IV TA system</fullName>
    </recommendedName>
</protein>
<reference evidence="1 3" key="1">
    <citation type="submission" date="2023-07" db="EMBL/GenBank/DDBJ databases">
        <title>Sorghum-associated microbial communities from plants grown in Nebraska, USA.</title>
        <authorList>
            <person name="Schachtman D."/>
        </authorList>
    </citation>
    <scope>NUCLEOTIDE SEQUENCE</scope>
    <source>
        <strain evidence="1">DS1006</strain>
        <strain evidence="2 3">DS1016</strain>
    </source>
</reference>
<evidence type="ECO:0008006" key="5">
    <source>
        <dbReference type="Google" id="ProtNLM"/>
    </source>
</evidence>
<dbReference type="Proteomes" id="UP001242995">
    <property type="component" value="Unassembled WGS sequence"/>
</dbReference>
<dbReference type="Proteomes" id="UP001230951">
    <property type="component" value="Unassembled WGS sequence"/>
</dbReference>
<proteinExistence type="predicted"/>
<sequence>MTRLPRLILSRDHLFHGTTLKELARSAKTGALHRVRQGVYVDGAAWAALKPWEQYRVQISAAAETSRARTIFARHSAASVWGIPTIGLRHLVQAVTLRNDGGRSRAGITRHYADPSGLKVCRREGLLVTDRVRTVLDLAAFTPFVEAIAPLDHVLKADRKRGLPAITKEALLAGADGIYTAAAIRRIQTAVEFADPLSGSAGESYSRALMHVGGFEAPVLQREFRDEAGLVGFSDFYWKGVRVAGEFDGIDKYLKPEFLKGRTPAQAVVEEKLREDRIRATGCGVVRWVWAELMAPGVLERKLAAAGVPRRRPRGGF</sequence>
<evidence type="ECO:0000313" key="2">
    <source>
        <dbReference type="EMBL" id="MDQ0179748.1"/>
    </source>
</evidence>
<comment type="caution">
    <text evidence="1">The sequence shown here is derived from an EMBL/GenBank/DDBJ whole genome shotgun (WGS) entry which is preliminary data.</text>
</comment>
<dbReference type="RefSeq" id="WP_306959063.1">
    <property type="nucleotide sequence ID" value="NZ_JAUSRG010000001.1"/>
</dbReference>
<evidence type="ECO:0000313" key="3">
    <source>
        <dbReference type="Proteomes" id="UP001230951"/>
    </source>
</evidence>
<gene>
    <name evidence="1" type="ORF">J2S90_000539</name>
    <name evidence="2" type="ORF">J2S93_001164</name>
</gene>
<evidence type="ECO:0000313" key="4">
    <source>
        <dbReference type="Proteomes" id="UP001242995"/>
    </source>
</evidence>
<dbReference type="AlphaFoldDB" id="A0AAW8DEV6"/>
<evidence type="ECO:0000313" key="1">
    <source>
        <dbReference type="EMBL" id="MDP9903599.1"/>
    </source>
</evidence>
<dbReference type="EMBL" id="JAUSRG010000001">
    <property type="protein sequence ID" value="MDP9903599.1"/>
    <property type="molecule type" value="Genomic_DNA"/>
</dbReference>
<accession>A0AAW8DEV6</accession>
<name>A0AAW8DEV6_9MICC</name>
<organism evidence="1 4">
    <name type="scientific">Arthrobacter bambusae</name>
    <dbReference type="NCBI Taxonomy" id="1338426"/>
    <lineage>
        <taxon>Bacteria</taxon>
        <taxon>Bacillati</taxon>
        <taxon>Actinomycetota</taxon>
        <taxon>Actinomycetes</taxon>
        <taxon>Micrococcales</taxon>
        <taxon>Micrococcaceae</taxon>
        <taxon>Arthrobacter</taxon>
    </lineage>
</organism>
<keyword evidence="3" id="KW-1185">Reference proteome</keyword>